<dbReference type="InterPro" id="IPR036008">
    <property type="entry name" value="Aconitase_4Fe-4S_dom"/>
</dbReference>
<dbReference type="InterPro" id="IPR006249">
    <property type="entry name" value="Aconitase/IRP2"/>
</dbReference>
<comment type="catalytic activity">
    <reaction evidence="1">
        <text>(2S,3R)-3-hydroxybutane-1,2,3-tricarboxylate = 2-methyl-cis-aconitate + H2O</text>
        <dbReference type="Rhea" id="RHEA:17941"/>
        <dbReference type="ChEBI" id="CHEBI:15377"/>
        <dbReference type="ChEBI" id="CHEBI:57429"/>
        <dbReference type="ChEBI" id="CHEBI:57872"/>
        <dbReference type="EC" id="4.2.1.99"/>
    </reaction>
</comment>
<keyword evidence="14 16" id="KW-0456">Lyase</keyword>
<dbReference type="NCBIfam" id="TIGR01341">
    <property type="entry name" value="aconitase_1"/>
    <property type="match status" value="1"/>
</dbReference>
<keyword evidence="12 16" id="KW-0408">Iron</keyword>
<dbReference type="Gene3D" id="6.10.190.10">
    <property type="match status" value="1"/>
</dbReference>
<dbReference type="EC" id="4.2.1.3" evidence="16"/>
<dbReference type="InterPro" id="IPR001030">
    <property type="entry name" value="Acoase/IPM_deHydtase_lsu_aba"/>
</dbReference>
<dbReference type="CDD" id="cd01586">
    <property type="entry name" value="AcnA_IRP"/>
    <property type="match status" value="1"/>
</dbReference>
<dbReference type="Pfam" id="PF00694">
    <property type="entry name" value="Aconitase_C"/>
    <property type="match status" value="1"/>
</dbReference>
<dbReference type="FunFam" id="3.30.499.10:FF:000020">
    <property type="entry name" value="Aconitate hydratase A"/>
    <property type="match status" value="1"/>
</dbReference>
<evidence type="ECO:0000256" key="6">
    <source>
        <dbReference type="ARBA" id="ARBA00007185"/>
    </source>
</evidence>
<dbReference type="GO" id="GO:0006099">
    <property type="term" value="P:tricarboxylic acid cycle"/>
    <property type="evidence" value="ECO:0007669"/>
    <property type="project" value="UniProtKB-UniPathway"/>
</dbReference>
<evidence type="ECO:0000256" key="1">
    <source>
        <dbReference type="ARBA" id="ARBA00000118"/>
    </source>
</evidence>
<dbReference type="Pfam" id="PF00330">
    <property type="entry name" value="Aconitase"/>
    <property type="match status" value="1"/>
</dbReference>
<dbReference type="GO" id="GO:0051539">
    <property type="term" value="F:4 iron, 4 sulfur cluster binding"/>
    <property type="evidence" value="ECO:0007669"/>
    <property type="project" value="UniProtKB-KW"/>
</dbReference>
<reference evidence="19 20" key="1">
    <citation type="submission" date="2018-09" db="EMBL/GenBank/DDBJ databases">
        <title>Gemmobacter lutimaris sp. nov., a marine bacterium isolated from tidal flat.</title>
        <authorList>
            <person name="Lee D.W."/>
            <person name="Yoo Y."/>
            <person name="Kim J.-J."/>
            <person name="Kim B.S."/>
        </authorList>
    </citation>
    <scope>NUCLEOTIDE SEQUENCE [LARGE SCALE GENOMIC DNA]</scope>
    <source>
        <strain evidence="19 20">YJ-T1-11</strain>
    </source>
</reference>
<dbReference type="GO" id="GO:0047456">
    <property type="term" value="F:2-methylisocitrate dehydratase activity"/>
    <property type="evidence" value="ECO:0007669"/>
    <property type="project" value="UniProtKB-EC"/>
</dbReference>
<comment type="pathway">
    <text evidence="4">Carbohydrate metabolism; tricarboxylic acid cycle; isocitrate from oxaloacetate: step 2/2.</text>
</comment>
<evidence type="ECO:0000256" key="11">
    <source>
        <dbReference type="ARBA" id="ARBA00022884"/>
    </source>
</evidence>
<dbReference type="Gene3D" id="3.30.499.10">
    <property type="entry name" value="Aconitase, domain 3"/>
    <property type="match status" value="2"/>
</dbReference>
<keyword evidence="13 16" id="KW-0411">Iron-sulfur</keyword>
<keyword evidence="20" id="KW-1185">Reference proteome</keyword>
<dbReference type="UniPathway" id="UPA00223">
    <property type="reaction ID" value="UER00718"/>
</dbReference>
<evidence type="ECO:0000256" key="13">
    <source>
        <dbReference type="ARBA" id="ARBA00023014"/>
    </source>
</evidence>
<evidence type="ECO:0000256" key="9">
    <source>
        <dbReference type="ARBA" id="ARBA00022532"/>
    </source>
</evidence>
<dbReference type="InterPro" id="IPR044137">
    <property type="entry name" value="AcnA_IRP_Swivel"/>
</dbReference>
<dbReference type="AlphaFoldDB" id="A0A398C2Z4"/>
<dbReference type="InterPro" id="IPR000573">
    <property type="entry name" value="AconitaseA/IPMdHydase_ssu_swvl"/>
</dbReference>
<dbReference type="GO" id="GO:0003723">
    <property type="term" value="F:RNA binding"/>
    <property type="evidence" value="ECO:0007669"/>
    <property type="project" value="UniProtKB-KW"/>
</dbReference>
<dbReference type="FunFam" id="3.20.19.10:FF:000001">
    <property type="entry name" value="Aconitate hydratase"/>
    <property type="match status" value="1"/>
</dbReference>
<evidence type="ECO:0000256" key="5">
    <source>
        <dbReference type="ARBA" id="ARBA00005026"/>
    </source>
</evidence>
<dbReference type="SUPFAM" id="SSF52016">
    <property type="entry name" value="LeuD/IlvD-like"/>
    <property type="match status" value="1"/>
</dbReference>
<dbReference type="PANTHER" id="PTHR11670">
    <property type="entry name" value="ACONITASE/IRON-RESPONSIVE ELEMENT FAMILY MEMBER"/>
    <property type="match status" value="1"/>
</dbReference>
<dbReference type="SUPFAM" id="SSF53732">
    <property type="entry name" value="Aconitase iron-sulfur domain"/>
    <property type="match status" value="1"/>
</dbReference>
<dbReference type="PROSITE" id="PS01244">
    <property type="entry name" value="ACONITASE_2"/>
    <property type="match status" value="1"/>
</dbReference>
<accession>A0A398C2Z4</accession>
<evidence type="ECO:0000313" key="20">
    <source>
        <dbReference type="Proteomes" id="UP000266649"/>
    </source>
</evidence>
<dbReference type="Proteomes" id="UP000266649">
    <property type="component" value="Unassembled WGS sequence"/>
</dbReference>
<dbReference type="GO" id="GO:0046872">
    <property type="term" value="F:metal ion binding"/>
    <property type="evidence" value="ECO:0007669"/>
    <property type="project" value="UniProtKB-KW"/>
</dbReference>
<gene>
    <name evidence="19" type="primary">acnA</name>
    <name evidence="19" type="ORF">D2N39_02170</name>
</gene>
<evidence type="ECO:0000259" key="17">
    <source>
        <dbReference type="Pfam" id="PF00330"/>
    </source>
</evidence>
<dbReference type="PRINTS" id="PR00415">
    <property type="entry name" value="ACONITASE"/>
</dbReference>
<comment type="catalytic activity">
    <reaction evidence="15 16">
        <text>citrate = D-threo-isocitrate</text>
        <dbReference type="Rhea" id="RHEA:10336"/>
        <dbReference type="ChEBI" id="CHEBI:15562"/>
        <dbReference type="ChEBI" id="CHEBI:16947"/>
        <dbReference type="EC" id="4.2.1.3"/>
    </reaction>
</comment>
<dbReference type="PROSITE" id="PS00450">
    <property type="entry name" value="ACONITASE_1"/>
    <property type="match status" value="1"/>
</dbReference>
<evidence type="ECO:0000256" key="12">
    <source>
        <dbReference type="ARBA" id="ARBA00023004"/>
    </source>
</evidence>
<keyword evidence="11" id="KW-0694">RNA-binding</keyword>
<organism evidence="19 20">
    <name type="scientific">Gemmobacter lutimaris</name>
    <dbReference type="NCBI Taxonomy" id="2306023"/>
    <lineage>
        <taxon>Bacteria</taxon>
        <taxon>Pseudomonadati</taxon>
        <taxon>Pseudomonadota</taxon>
        <taxon>Alphaproteobacteria</taxon>
        <taxon>Rhodobacterales</taxon>
        <taxon>Paracoccaceae</taxon>
        <taxon>Gemmobacter</taxon>
    </lineage>
</organism>
<comment type="similarity">
    <text evidence="6 16">Belongs to the aconitase/IPM isomerase family.</text>
</comment>
<keyword evidence="10" id="KW-0479">Metal-binding</keyword>
<feature type="domain" description="Aconitase/3-isopropylmalate dehydratase large subunit alpha/beta/alpha" evidence="17">
    <location>
        <begin position="83"/>
        <end position="586"/>
    </location>
</feature>
<evidence type="ECO:0000256" key="3">
    <source>
        <dbReference type="ARBA" id="ARBA00002737"/>
    </source>
</evidence>
<evidence type="ECO:0000259" key="18">
    <source>
        <dbReference type="Pfam" id="PF00694"/>
    </source>
</evidence>
<comment type="subunit">
    <text evidence="7">Monomer.</text>
</comment>
<comment type="function">
    <text evidence="3">Involved in the catabolism of short chain fatty acids (SCFA) via the tricarboxylic acid (TCA)(acetyl degradation route) and probably the 2-methylcitrate cycle I (propionate degradation route). Catalyzes the reversible isomerization of citrate to isocitrate via cis-aconitate. Could catalyze the hydration of 2-methyl-cis-aconitate to yield (2R,3S)-2-methylisocitrate. The apo form of AcnA functions as a RNA-binding regulatory protein.</text>
</comment>
<evidence type="ECO:0000256" key="2">
    <source>
        <dbReference type="ARBA" id="ARBA00001966"/>
    </source>
</evidence>
<dbReference type="RefSeq" id="WP_119133140.1">
    <property type="nucleotide sequence ID" value="NZ_QXXQ01000001.1"/>
</dbReference>
<dbReference type="EMBL" id="QXXQ01000001">
    <property type="protein sequence ID" value="RID93736.1"/>
    <property type="molecule type" value="Genomic_DNA"/>
</dbReference>
<evidence type="ECO:0000256" key="7">
    <source>
        <dbReference type="ARBA" id="ARBA00011245"/>
    </source>
</evidence>
<dbReference type="NCBIfam" id="NF009520">
    <property type="entry name" value="PRK12881.1"/>
    <property type="match status" value="1"/>
</dbReference>
<evidence type="ECO:0000256" key="14">
    <source>
        <dbReference type="ARBA" id="ARBA00023239"/>
    </source>
</evidence>
<dbReference type="FunFam" id="3.30.499.10:FF:000002">
    <property type="entry name" value="Aconitate hydratase"/>
    <property type="match status" value="1"/>
</dbReference>
<evidence type="ECO:0000256" key="16">
    <source>
        <dbReference type="RuleBase" id="RU361275"/>
    </source>
</evidence>
<dbReference type="GO" id="GO:0003994">
    <property type="term" value="F:aconitate hydratase activity"/>
    <property type="evidence" value="ECO:0007669"/>
    <property type="project" value="UniProtKB-EC"/>
</dbReference>
<proteinExistence type="inferred from homology"/>
<comment type="cofactor">
    <cofactor evidence="2">
        <name>[4Fe-4S] cluster</name>
        <dbReference type="ChEBI" id="CHEBI:49883"/>
    </cofactor>
</comment>
<comment type="caution">
    <text evidence="19">The sequence shown here is derived from an EMBL/GenBank/DDBJ whole genome shotgun (WGS) entry which is preliminary data.</text>
</comment>
<evidence type="ECO:0000313" key="19">
    <source>
        <dbReference type="EMBL" id="RID93736.1"/>
    </source>
</evidence>
<evidence type="ECO:0000256" key="10">
    <source>
        <dbReference type="ARBA" id="ARBA00022723"/>
    </source>
</evidence>
<name>A0A398C2Z4_9RHOB</name>
<keyword evidence="8 16" id="KW-0004">4Fe-4S</keyword>
<keyword evidence="9" id="KW-0816">Tricarboxylic acid cycle</keyword>
<sequence>MTVTVGHDSSKTRKTLTAGGQSVAYYSIPAAEAAGLGEFAKLPAALKVVLENMLRFEDGKTVSVDDIRAFSDWGKMGGKNPREIAYRPARVLMQDFTGVPAVVDLAAMRDGIIGLGGDAQKINPLNPVDLVIDHSVMIDEYGHPRAFQMNVDREYERNMERYVFLKWGQKAFNNFRVVPPGTGICHQVNLEYLSQTVWTDTDQNGELVAYPDTLVGTDSHTTMVNGLAVLGWGVGGIEAEAAMLGQPVSMLIPEVVGFKLTGQMMEGTTATDLVLKVVQMLRKHGVVNKFVEFYGEGLDHLPLADRATIANMAPEYGATCGFFPIDNETLRYLRNTGREESRIALVEAYAKENGMWRGPDYDPVYTSTLHLDMSEIVPAISGPKRPQDYVPLNLASQGFYKVVSDYRGVDLSKAADEMAGEGAVATAPVTDPRKTVSVEGKDFTLTDGDVVIAAITSCTNTSNPYVMIGAGLVARKARALGLNRKPWVKTSLAPGSQVVAEYLNAAGLQEDLDAVGFNLAGFGCTTCIGNSGPLGDPAISKAIQENDLVATAVLSGNRNFEGRISPDVRANYLASPPLVVAYAIAGSLNIDLTVDPIGQDKDGKDVFLKDIWPTNREVAELVEKTVTREAFQTKYADVFKGDEKWQAVEITDSETYDWPPTSTYIQNPPYFQGMGKSKGVIKDIEGARVLALLGDMITTDHISPAGSFKATTPAGKYLSERQVPVSEFNSYGARRGNHEVMMRGTFANIRIKNEMLDGVEGGYTKGPDGAQTSIYDASMAYQAEGTPLVIFGGVEYGAGSSRDWAAKGTALLGVKAVIAESFERIHRSNLVGMGVIPFEFTGGDTRKTLGLKGDEVVAIHGLAGDLKPLSLVPCTIKYADGTEKTIQIKCRIDTAIEIEYVENGGVLHYVLRNLASA</sequence>
<comment type="pathway">
    <text evidence="5">Organic acid metabolism; propanoate degradation.</text>
</comment>
<dbReference type="OrthoDB" id="9764318at2"/>
<dbReference type="InterPro" id="IPR015931">
    <property type="entry name" value="Acnase/IPM_dHydase_lsu_aba_1/3"/>
</dbReference>
<feature type="domain" description="Aconitase A/isopropylmalate dehydratase small subunit swivel" evidence="18">
    <location>
        <begin position="716"/>
        <end position="841"/>
    </location>
</feature>
<dbReference type="NCBIfam" id="NF006757">
    <property type="entry name" value="PRK09277.1"/>
    <property type="match status" value="1"/>
</dbReference>
<evidence type="ECO:0000256" key="15">
    <source>
        <dbReference type="ARBA" id="ARBA00023501"/>
    </source>
</evidence>
<dbReference type="Gene3D" id="3.20.19.10">
    <property type="entry name" value="Aconitase, domain 4"/>
    <property type="match status" value="1"/>
</dbReference>
<dbReference type="InterPro" id="IPR015928">
    <property type="entry name" value="Aconitase/3IPM_dehydase_swvl"/>
</dbReference>
<comment type="function">
    <text evidence="16">Catalyzes the isomerization of citrate to isocitrate via cis-aconitate.</text>
</comment>
<evidence type="ECO:0000256" key="4">
    <source>
        <dbReference type="ARBA" id="ARBA00004717"/>
    </source>
</evidence>
<dbReference type="InterPro" id="IPR018136">
    <property type="entry name" value="Aconitase_4Fe-4S_BS"/>
</dbReference>
<protein>
    <recommendedName>
        <fullName evidence="16">Aconitate hydratase</fullName>
        <shortName evidence="16">Aconitase</shortName>
        <ecNumber evidence="16">4.2.1.3</ecNumber>
    </recommendedName>
</protein>
<evidence type="ECO:0000256" key="8">
    <source>
        <dbReference type="ARBA" id="ARBA00022485"/>
    </source>
</evidence>
<dbReference type="CDD" id="cd01580">
    <property type="entry name" value="AcnA_IRP_Swivel"/>
    <property type="match status" value="1"/>
</dbReference>